<protein>
    <submittedName>
        <fullName evidence="9">Putative EGF-like module-containing mucin-like hormone receptor-like 4</fullName>
    </submittedName>
</protein>
<dbReference type="InterPro" id="IPR000832">
    <property type="entry name" value="GPCR_2_secretin-like"/>
</dbReference>
<feature type="compositionally biased region" description="Polar residues" evidence="5">
    <location>
        <begin position="1270"/>
        <end position="1279"/>
    </location>
</feature>
<keyword evidence="7" id="KW-0732">Signal</keyword>
<keyword evidence="9" id="KW-0675">Receptor</keyword>
<feature type="transmembrane region" description="Helical" evidence="6">
    <location>
        <begin position="1104"/>
        <end position="1126"/>
    </location>
</feature>
<evidence type="ECO:0000256" key="5">
    <source>
        <dbReference type="SAM" id="MobiDB-lite"/>
    </source>
</evidence>
<dbReference type="AlphaFoldDB" id="K1R4P5"/>
<proteinExistence type="predicted"/>
<dbReference type="CDD" id="cd15039">
    <property type="entry name" value="7tmB3_Methuselah-like"/>
    <property type="match status" value="1"/>
</dbReference>
<dbReference type="InParanoid" id="K1R4P5"/>
<dbReference type="GO" id="GO:0004930">
    <property type="term" value="F:G protein-coupled receptor activity"/>
    <property type="evidence" value="ECO:0007669"/>
    <property type="project" value="InterPro"/>
</dbReference>
<name>K1R4P5_MAGGI</name>
<feature type="chain" id="PRO_5043522958" evidence="7">
    <location>
        <begin position="25"/>
        <end position="1279"/>
    </location>
</feature>
<keyword evidence="2 6" id="KW-0812">Transmembrane</keyword>
<dbReference type="Gene3D" id="1.20.1070.10">
    <property type="entry name" value="Rhodopsin 7-helix transmembrane proteins"/>
    <property type="match status" value="1"/>
</dbReference>
<feature type="region of interest" description="Disordered" evidence="5">
    <location>
        <begin position="1255"/>
        <end position="1279"/>
    </location>
</feature>
<evidence type="ECO:0000259" key="8">
    <source>
        <dbReference type="PROSITE" id="PS50261"/>
    </source>
</evidence>
<dbReference type="GO" id="GO:0007166">
    <property type="term" value="P:cell surface receptor signaling pathway"/>
    <property type="evidence" value="ECO:0007669"/>
    <property type="project" value="InterPro"/>
</dbReference>
<dbReference type="Pfam" id="PF00002">
    <property type="entry name" value="7tm_2"/>
    <property type="match status" value="1"/>
</dbReference>
<feature type="signal peptide" evidence="7">
    <location>
        <begin position="1"/>
        <end position="24"/>
    </location>
</feature>
<feature type="domain" description="G-protein coupled receptors family 2 profile 2" evidence="8">
    <location>
        <begin position="995"/>
        <end position="1238"/>
    </location>
</feature>
<evidence type="ECO:0000256" key="1">
    <source>
        <dbReference type="ARBA" id="ARBA00004141"/>
    </source>
</evidence>
<evidence type="ECO:0000256" key="3">
    <source>
        <dbReference type="ARBA" id="ARBA00022989"/>
    </source>
</evidence>
<feature type="transmembrane region" description="Helical" evidence="6">
    <location>
        <begin position="1030"/>
        <end position="1047"/>
    </location>
</feature>
<feature type="transmembrane region" description="Helical" evidence="6">
    <location>
        <begin position="1187"/>
        <end position="1206"/>
    </location>
</feature>
<evidence type="ECO:0000256" key="4">
    <source>
        <dbReference type="ARBA" id="ARBA00023136"/>
    </source>
</evidence>
<feature type="transmembrane region" description="Helical" evidence="6">
    <location>
        <begin position="1212"/>
        <end position="1236"/>
    </location>
</feature>
<organism evidence="9">
    <name type="scientific">Magallana gigas</name>
    <name type="common">Pacific oyster</name>
    <name type="synonym">Crassostrea gigas</name>
    <dbReference type="NCBI Taxonomy" id="29159"/>
    <lineage>
        <taxon>Eukaryota</taxon>
        <taxon>Metazoa</taxon>
        <taxon>Spiralia</taxon>
        <taxon>Lophotrochozoa</taxon>
        <taxon>Mollusca</taxon>
        <taxon>Bivalvia</taxon>
        <taxon>Autobranchia</taxon>
        <taxon>Pteriomorphia</taxon>
        <taxon>Ostreida</taxon>
        <taxon>Ostreoidea</taxon>
        <taxon>Ostreidae</taxon>
        <taxon>Magallana</taxon>
    </lineage>
</organism>
<feature type="transmembrane region" description="Helical" evidence="6">
    <location>
        <begin position="994"/>
        <end position="1018"/>
    </location>
</feature>
<dbReference type="InterPro" id="IPR053231">
    <property type="entry name" value="GPCR_LN-TM7"/>
</dbReference>
<keyword evidence="4 6" id="KW-0472">Membrane</keyword>
<comment type="subcellular location">
    <subcellularLocation>
        <location evidence="1">Membrane</location>
        <topology evidence="1">Multi-pass membrane protein</topology>
    </subcellularLocation>
</comment>
<gene>
    <name evidence="9" type="ORF">CGI_10006654</name>
</gene>
<evidence type="ECO:0000256" key="6">
    <source>
        <dbReference type="SAM" id="Phobius"/>
    </source>
</evidence>
<sequence>MESVQNSWFGVVLIGFLQHRLCWADLSDPRDFYQQYVSVCGFGYLCNKGLENSASFEDVPTKIGPCPPCACDDECFTRNDCCPDVLYEDKVWTQCWSTDIFTFPGLESNMYPLIKQCPTEAVKEDHLLCSESTDFSFPPIYRYRYVPVSSNRTRFSYKNIYCALCNGENARDLEKWEISTSKEVCSKTSYLRQISFPYDMLADYKAPKLCPAWHVPKWPTKVPRCESSERVRFTRCNVTGTWQKKAYSVDIERACLSGYGPVFRLYSNIFCFICNPPYTDALLLPLCRRDIRETSAGAQIEHLCKNYESSAVTYPYKNVFCYLCNLINLNGVFRKSFTVSEHHEFLYQGSVLYTYENVALSHTQDLYQQIIRHSRITDAEISDYDPDSLILNGRGFNLSSVLLTKILSTPTKICNKNLLPKSVQNIVSQDCSCDPSCFFRNKCSCCVDVALSYPLGCFDNSFVVTNGCYGNKTGNLPYFSTIKSLCEDFPQLDKVPVHSDGIDYQNLFCFLCNSNYDIVNNTLMMFSKYVMRGFMFRCRDVIPISYSVSVANLFKHAHDSNCIITFDGKTPQSRACATQYFSTCDGFPTSNPDLSEICHLTSYDNFPSYAYYKNEFCYLCSREQFIENPKENCSGNNASLELEEACRDLPLSYSPNVHPYKNSFCKMCDSKCLPDCDFGFENRDLDECFGKVTAIGIIDPPSLRGIFGMSTRESDDSKPIQNHQVNETLFFDEANNIYRPISCYSGRYLNNGSCVLPSKKNKAGEYAIFAESTGKVSGDLGNGWNILNALKKIFIKELSVFERREFYTLRVLKMFANISCVDDLPNDVWTGFRISTKIVVSPGDVIFTDISRLENKLFQIVDIIQSKSRIIFQNFYIENMTTNEINIFKYMKSNIDFSMVSKNHCEYSLENTRLSIHSPVTVLANILKCKHIQFGPEEYIMDSSGIATVLSPAVKLLPGEYVTLASNSISFCIDVYLASYNPGTFGNLSKKDEILRWVTLSTTLLSLICLFMTFIVYCTISSLQTLPGKNLMVLVLNLFLAQFFFIMGNNMTENNLVCVVLGILQHFLWLSMLCSFTVYSFHTFKVFHTLNSRPTFTAQLFRKYLAITYLIPTIVVAITITVSFIYFGNSGYGKEVCFLSNLNFRIGVFLVPIILSVIVNLSLLLWTMGKIVSTKQIKSSNHERSNFTIFLKLFALSGGLWGLQIVDGFFNISVFSYLISILNCLQGVFIFVSFVLNKRTIQLIVSFKKQEGLGEESTTNNYTGDERQQNTDSTRTTRI</sequence>
<evidence type="ECO:0000313" key="9">
    <source>
        <dbReference type="EMBL" id="EKC36155.1"/>
    </source>
</evidence>
<keyword evidence="3 6" id="KW-1133">Transmembrane helix</keyword>
<feature type="transmembrane region" description="Helical" evidence="6">
    <location>
        <begin position="1146"/>
        <end position="1166"/>
    </location>
</feature>
<dbReference type="InterPro" id="IPR017981">
    <property type="entry name" value="GPCR_2-like_7TM"/>
</dbReference>
<dbReference type="EMBL" id="JH816179">
    <property type="protein sequence ID" value="EKC36155.1"/>
    <property type="molecule type" value="Genomic_DNA"/>
</dbReference>
<evidence type="ECO:0000256" key="7">
    <source>
        <dbReference type="SAM" id="SignalP"/>
    </source>
</evidence>
<dbReference type="PANTHER" id="PTHR45902:SF1">
    <property type="entry name" value="LATROPHILIN RECEPTOR-LIKE PROTEIN A"/>
    <property type="match status" value="1"/>
</dbReference>
<dbReference type="HOGENOM" id="CLU_267395_0_0_1"/>
<dbReference type="GO" id="GO:0016020">
    <property type="term" value="C:membrane"/>
    <property type="evidence" value="ECO:0007669"/>
    <property type="project" value="UniProtKB-SubCell"/>
</dbReference>
<dbReference type="PROSITE" id="PS50261">
    <property type="entry name" value="G_PROTEIN_RECEP_F2_4"/>
    <property type="match status" value="1"/>
</dbReference>
<dbReference type="PANTHER" id="PTHR45902">
    <property type="entry name" value="LATROPHILIN RECEPTOR-LIKE PROTEIN A"/>
    <property type="match status" value="1"/>
</dbReference>
<feature type="transmembrane region" description="Helical" evidence="6">
    <location>
        <begin position="1067"/>
        <end position="1084"/>
    </location>
</feature>
<accession>K1R4P5</accession>
<evidence type="ECO:0000256" key="2">
    <source>
        <dbReference type="ARBA" id="ARBA00022692"/>
    </source>
</evidence>
<reference evidence="9" key="1">
    <citation type="journal article" date="2012" name="Nature">
        <title>The oyster genome reveals stress adaptation and complexity of shell formation.</title>
        <authorList>
            <person name="Zhang G."/>
            <person name="Fang X."/>
            <person name="Guo X."/>
            <person name="Li L."/>
            <person name="Luo R."/>
            <person name="Xu F."/>
            <person name="Yang P."/>
            <person name="Zhang L."/>
            <person name="Wang X."/>
            <person name="Qi H."/>
            <person name="Xiong Z."/>
            <person name="Que H."/>
            <person name="Xie Y."/>
            <person name="Holland P.W."/>
            <person name="Paps J."/>
            <person name="Zhu Y."/>
            <person name="Wu F."/>
            <person name="Chen Y."/>
            <person name="Wang J."/>
            <person name="Peng C."/>
            <person name="Meng J."/>
            <person name="Yang L."/>
            <person name="Liu J."/>
            <person name="Wen B."/>
            <person name="Zhang N."/>
            <person name="Huang Z."/>
            <person name="Zhu Q."/>
            <person name="Feng Y."/>
            <person name="Mount A."/>
            <person name="Hedgecock D."/>
            <person name="Xu Z."/>
            <person name="Liu Y."/>
            <person name="Domazet-Loso T."/>
            <person name="Du Y."/>
            <person name="Sun X."/>
            <person name="Zhang S."/>
            <person name="Liu B."/>
            <person name="Cheng P."/>
            <person name="Jiang X."/>
            <person name="Li J."/>
            <person name="Fan D."/>
            <person name="Wang W."/>
            <person name="Fu W."/>
            <person name="Wang T."/>
            <person name="Wang B."/>
            <person name="Zhang J."/>
            <person name="Peng Z."/>
            <person name="Li Y."/>
            <person name="Li N."/>
            <person name="Wang J."/>
            <person name="Chen M."/>
            <person name="He Y."/>
            <person name="Tan F."/>
            <person name="Song X."/>
            <person name="Zheng Q."/>
            <person name="Huang R."/>
            <person name="Yang H."/>
            <person name="Du X."/>
            <person name="Chen L."/>
            <person name="Yang M."/>
            <person name="Gaffney P.M."/>
            <person name="Wang S."/>
            <person name="Luo L."/>
            <person name="She Z."/>
            <person name="Ming Y."/>
            <person name="Huang W."/>
            <person name="Zhang S."/>
            <person name="Huang B."/>
            <person name="Zhang Y."/>
            <person name="Qu T."/>
            <person name="Ni P."/>
            <person name="Miao G."/>
            <person name="Wang J."/>
            <person name="Wang Q."/>
            <person name="Steinberg C.E."/>
            <person name="Wang H."/>
            <person name="Li N."/>
            <person name="Qian L."/>
            <person name="Zhang G."/>
            <person name="Li Y."/>
            <person name="Yang H."/>
            <person name="Liu X."/>
            <person name="Wang J."/>
            <person name="Yin Y."/>
            <person name="Wang J."/>
        </authorList>
    </citation>
    <scope>NUCLEOTIDE SEQUENCE [LARGE SCALE GENOMIC DNA]</scope>
    <source>
        <strain evidence="9">05x7-T-G4-1.051#20</strain>
    </source>
</reference>